<organism evidence="2 3">
    <name type="scientific">Athelia psychrophila</name>
    <dbReference type="NCBI Taxonomy" id="1759441"/>
    <lineage>
        <taxon>Eukaryota</taxon>
        <taxon>Fungi</taxon>
        <taxon>Dikarya</taxon>
        <taxon>Basidiomycota</taxon>
        <taxon>Agaricomycotina</taxon>
        <taxon>Agaricomycetes</taxon>
        <taxon>Agaricomycetidae</taxon>
        <taxon>Atheliales</taxon>
        <taxon>Atheliaceae</taxon>
        <taxon>Athelia</taxon>
    </lineage>
</organism>
<feature type="region of interest" description="Disordered" evidence="1">
    <location>
        <begin position="145"/>
        <end position="381"/>
    </location>
</feature>
<feature type="compositionally biased region" description="Polar residues" evidence="1">
    <location>
        <begin position="511"/>
        <end position="525"/>
    </location>
</feature>
<feature type="region of interest" description="Disordered" evidence="1">
    <location>
        <begin position="693"/>
        <end position="881"/>
    </location>
</feature>
<evidence type="ECO:0000256" key="1">
    <source>
        <dbReference type="SAM" id="MobiDB-lite"/>
    </source>
</evidence>
<evidence type="ECO:0000313" key="2">
    <source>
        <dbReference type="EMBL" id="KZP30613.1"/>
    </source>
</evidence>
<name>A0A166THG0_9AGAM</name>
<sequence>MTRPSIWRVGVVCGMELKIVRESHHGGRNGARLSDTFVKARRPGQKGGMALEKLASILNAVRFGSEGGKKRSTHSLARHGHSGVIVHRTTPGPPEERCGCTARGVTGADVQDYRWFLIRQIKRTEGAGVCKKRLHGRLLPAIHRGMADEGENMGDPPPPAVGRTLRPRMPAVVPKAKPAQPVAKSRAPRKKKPVKSAEFVQDTTTPPESEEPQSRAPSPPKDARPASSSSHGCHETTENTTRPSSLPPIATLPQVFQSEAGTAQDDNASPEPELARPFPTGSFTHHHGITVPLSHWTQPPRPPVDGDGANVTSSPLTALPATSPPRISSQAERAHSVRADTVVPPAPAQSRVPTPSGAAASKDDANGQSHGSHARAEDLPDLARTARLRELHQDKCDRLMTRVTDDELLNPTPAVAEPVGPERPPRQPVATSSPDPLSPNATTGRARERERTVNAAAMLHDKMEGILAKSRAWGHVGPTRHHSLPLAASELSPLPPLPIPIPFKVKPISSTQSPTGKKAQTSFEQSISRRPPSPFPSPNREEPSEEDSFSGAPEPRDYTEMFDLHDAHSPTQSDDPRRDPSVELDDLPRGDPRPHVCYVARHGDVGRPLNLTPPMKSIVRGDVFLADQVEASQYGRPEYLHPSPISTHFFDIGLLVRQSQSPETHTDGWSGGKEEFLAAADLSRPITYGMKSIDPPPVYPEPPPPRVSASATLVESPRLRSPAPIFPPGRPQQPIAPREQRSPSPLPRNRFTQPRPVDRPASAPALVTHAGSFRSAPPRAAAARLGGGAFAGAQADSDSPPSGDEFVPLPDTFDDEEDEDVQADAEAQEDEEAQADSHCDEGDDPTSRHPPTRIAKGKGKANAHNASSGPSRPLRGRPTTEDNQEIEHVAQEIHGNLVELANKLGLSYDTLVRKMGFSQQEVRESNLSNIFKQVHKQRLIAAGKPKETTAQYHAAFRQWQIDHCDDPGQVAALWKEHTLIPQDTAGGHKPAQQIAKQVSTIAQQMADMGNSYYMSSNIAVVGAVIHLGSTDAAQTFAPTLSLQAALVNGFGLNEQASLLKAKAMLMHVLRYHVSV</sequence>
<feature type="compositionally biased region" description="Basic and acidic residues" evidence="1">
    <location>
        <begin position="554"/>
        <end position="594"/>
    </location>
</feature>
<feature type="compositionally biased region" description="Acidic residues" evidence="1">
    <location>
        <begin position="812"/>
        <end position="834"/>
    </location>
</feature>
<feature type="region of interest" description="Disordered" evidence="1">
    <location>
        <begin position="401"/>
        <end position="451"/>
    </location>
</feature>
<reference evidence="2 3" key="1">
    <citation type="journal article" date="2016" name="Mol. Biol. Evol.">
        <title>Comparative Genomics of Early-Diverging Mushroom-Forming Fungi Provides Insights into the Origins of Lignocellulose Decay Capabilities.</title>
        <authorList>
            <person name="Nagy L.G."/>
            <person name="Riley R."/>
            <person name="Tritt A."/>
            <person name="Adam C."/>
            <person name="Daum C."/>
            <person name="Floudas D."/>
            <person name="Sun H."/>
            <person name="Yadav J.S."/>
            <person name="Pangilinan J."/>
            <person name="Larsson K.H."/>
            <person name="Matsuura K."/>
            <person name="Barry K."/>
            <person name="Labutti K."/>
            <person name="Kuo R."/>
            <person name="Ohm R.A."/>
            <person name="Bhattacharya S.S."/>
            <person name="Shirouzu T."/>
            <person name="Yoshinaga Y."/>
            <person name="Martin F.M."/>
            <person name="Grigoriev I.V."/>
            <person name="Hibbett D.S."/>
        </authorList>
    </citation>
    <scope>NUCLEOTIDE SEQUENCE [LARGE SCALE GENOMIC DNA]</scope>
    <source>
        <strain evidence="2 3">CBS 109695</strain>
    </source>
</reference>
<gene>
    <name evidence="2" type="ORF">FIBSPDRAFT_884144</name>
</gene>
<feature type="region of interest" description="Disordered" evidence="1">
    <location>
        <begin position="505"/>
        <end position="595"/>
    </location>
</feature>
<dbReference type="EMBL" id="KV417493">
    <property type="protein sequence ID" value="KZP30613.1"/>
    <property type="molecule type" value="Genomic_DNA"/>
</dbReference>
<feature type="compositionally biased region" description="Polar residues" evidence="1">
    <location>
        <begin position="254"/>
        <end position="267"/>
    </location>
</feature>
<dbReference type="Proteomes" id="UP000076532">
    <property type="component" value="Unassembled WGS sequence"/>
</dbReference>
<keyword evidence="3" id="KW-1185">Reference proteome</keyword>
<feature type="compositionally biased region" description="Low complexity" evidence="1">
    <location>
        <begin position="170"/>
        <end position="184"/>
    </location>
</feature>
<evidence type="ECO:0000313" key="3">
    <source>
        <dbReference type="Proteomes" id="UP000076532"/>
    </source>
</evidence>
<dbReference type="AlphaFoldDB" id="A0A166THG0"/>
<proteinExistence type="predicted"/>
<protein>
    <submittedName>
        <fullName evidence="2">Uncharacterized protein</fullName>
    </submittedName>
</protein>
<accession>A0A166THG0</accession>
<feature type="compositionally biased region" description="Pro residues" evidence="1">
    <location>
        <begin position="694"/>
        <end position="706"/>
    </location>
</feature>
<feature type="compositionally biased region" description="Low complexity" evidence="1">
    <location>
        <begin position="770"/>
        <end position="784"/>
    </location>
</feature>